<comment type="subcellular location">
    <subcellularLocation>
        <location evidence="1">Cell membrane</location>
        <topology evidence="1">Multi-pass membrane protein</topology>
    </subcellularLocation>
</comment>
<evidence type="ECO:0000256" key="6">
    <source>
        <dbReference type="ARBA" id="ARBA00023136"/>
    </source>
</evidence>
<dbReference type="Pfam" id="PF02417">
    <property type="entry name" value="Chromate_transp"/>
    <property type="match status" value="1"/>
</dbReference>
<evidence type="ECO:0000256" key="7">
    <source>
        <dbReference type="SAM" id="MobiDB-lite"/>
    </source>
</evidence>
<dbReference type="GO" id="GO:0015109">
    <property type="term" value="F:chromate transmembrane transporter activity"/>
    <property type="evidence" value="ECO:0007669"/>
    <property type="project" value="InterPro"/>
</dbReference>
<sequence>MLLPVPISRYSARLRSLNRLRSTFEARSSNGDGNKALSTRLVDVLLRTWDLGFTAFGGPAVHFQILHARFVEGKGGKEKWVDEQTVDNVHVGPDLYKFHWSPRPRKHEDDLLSGSIACGLRSSAARVLRMEVIPGPGDRLVRHPNLPPSSLPGAIAMYALSLGVQRISETLPLPVYALLSGLNAATVGIIALAAVQLAEKAIRDKLTRIQVIFGACAGVCYNTLWYFPLLMVIGGLASVVWDGWMNQRLRNLAVKWRSRGARRDEADQGESAQSTPLEATEQRQGRDENRLRSRRTGLPTEQLSSNTPPYAEEAPSQDYIIRVRVGVILFVLFFGKTPLER</sequence>
<evidence type="ECO:0000313" key="9">
    <source>
        <dbReference type="EMBL" id="THC94281.1"/>
    </source>
</evidence>
<gene>
    <name evidence="9" type="ORF">EYZ11_006254</name>
</gene>
<keyword evidence="3" id="KW-1003">Cell membrane</keyword>
<evidence type="ECO:0000313" key="10">
    <source>
        <dbReference type="Proteomes" id="UP000308092"/>
    </source>
</evidence>
<evidence type="ECO:0000256" key="5">
    <source>
        <dbReference type="ARBA" id="ARBA00022989"/>
    </source>
</evidence>
<feature type="compositionally biased region" description="Basic and acidic residues" evidence="7">
    <location>
        <begin position="280"/>
        <end position="291"/>
    </location>
</feature>
<dbReference type="Proteomes" id="UP000308092">
    <property type="component" value="Unassembled WGS sequence"/>
</dbReference>
<organism evidence="9 10">
    <name type="scientific">Aspergillus tanneri</name>
    <dbReference type="NCBI Taxonomy" id="1220188"/>
    <lineage>
        <taxon>Eukaryota</taxon>
        <taxon>Fungi</taxon>
        <taxon>Dikarya</taxon>
        <taxon>Ascomycota</taxon>
        <taxon>Pezizomycotina</taxon>
        <taxon>Eurotiomycetes</taxon>
        <taxon>Eurotiomycetidae</taxon>
        <taxon>Eurotiales</taxon>
        <taxon>Aspergillaceae</taxon>
        <taxon>Aspergillus</taxon>
        <taxon>Aspergillus subgen. Circumdati</taxon>
    </lineage>
</organism>
<feature type="transmembrane region" description="Helical" evidence="8">
    <location>
        <begin position="219"/>
        <end position="241"/>
    </location>
</feature>
<evidence type="ECO:0000256" key="1">
    <source>
        <dbReference type="ARBA" id="ARBA00004651"/>
    </source>
</evidence>
<keyword evidence="10" id="KW-1185">Reference proteome</keyword>
<proteinExistence type="inferred from homology"/>
<dbReference type="PANTHER" id="PTHR33567">
    <property type="entry name" value="CHROMATE ION TRANSPORTER (EUROFUNG)"/>
    <property type="match status" value="1"/>
</dbReference>
<reference evidence="9 10" key="1">
    <citation type="submission" date="2019-03" db="EMBL/GenBank/DDBJ databases">
        <title>The genome sequence of a newly discovered highly antifungal drug resistant Aspergillus species, Aspergillus tanneri NIH 1004.</title>
        <authorList>
            <person name="Mounaud S."/>
            <person name="Singh I."/>
            <person name="Joardar V."/>
            <person name="Pakala S."/>
            <person name="Pakala S."/>
            <person name="Venepally P."/>
            <person name="Hoover J."/>
            <person name="Nierman W."/>
            <person name="Chung J."/>
            <person name="Losada L."/>
        </authorList>
    </citation>
    <scope>NUCLEOTIDE SEQUENCE [LARGE SCALE GENOMIC DNA]</scope>
    <source>
        <strain evidence="9 10">NIH1004</strain>
    </source>
</reference>
<keyword evidence="4 8" id="KW-0812">Transmembrane</keyword>
<comment type="similarity">
    <text evidence="2">Belongs to the chromate ion transporter (CHR) (TC 2.A.51) family.</text>
</comment>
<feature type="compositionally biased region" description="Polar residues" evidence="7">
    <location>
        <begin position="299"/>
        <end position="308"/>
    </location>
</feature>
<evidence type="ECO:0000256" key="4">
    <source>
        <dbReference type="ARBA" id="ARBA00022692"/>
    </source>
</evidence>
<dbReference type="InterPro" id="IPR003370">
    <property type="entry name" value="Chromate_transpt"/>
</dbReference>
<dbReference type="EMBL" id="SOSA01000217">
    <property type="protein sequence ID" value="THC94281.1"/>
    <property type="molecule type" value="Genomic_DNA"/>
</dbReference>
<name>A0A4S3JLV7_9EURO</name>
<feature type="transmembrane region" description="Helical" evidence="8">
    <location>
        <begin position="175"/>
        <end position="198"/>
    </location>
</feature>
<keyword evidence="6 8" id="KW-0472">Membrane</keyword>
<evidence type="ECO:0000256" key="8">
    <source>
        <dbReference type="SAM" id="Phobius"/>
    </source>
</evidence>
<evidence type="ECO:0000256" key="2">
    <source>
        <dbReference type="ARBA" id="ARBA00005262"/>
    </source>
</evidence>
<feature type="region of interest" description="Disordered" evidence="7">
    <location>
        <begin position="263"/>
        <end position="312"/>
    </location>
</feature>
<dbReference type="AlphaFoldDB" id="A0A4S3JLV7"/>
<keyword evidence="5 8" id="KW-1133">Transmembrane helix</keyword>
<dbReference type="STRING" id="1220188.A0A4S3JLV7"/>
<protein>
    <submittedName>
        <fullName evidence="9">Uncharacterized protein</fullName>
    </submittedName>
</protein>
<accession>A0A4S3JLV7</accession>
<dbReference type="VEuPathDB" id="FungiDB:EYZ11_006254"/>
<comment type="caution">
    <text evidence="9">The sequence shown here is derived from an EMBL/GenBank/DDBJ whole genome shotgun (WGS) entry which is preliminary data.</text>
</comment>
<dbReference type="GO" id="GO:0005886">
    <property type="term" value="C:plasma membrane"/>
    <property type="evidence" value="ECO:0007669"/>
    <property type="project" value="UniProtKB-SubCell"/>
</dbReference>
<dbReference type="PANTHER" id="PTHR33567:SF3">
    <property type="entry name" value="CHROMATE ION TRANSPORTER (EUROFUNG)"/>
    <property type="match status" value="1"/>
</dbReference>
<evidence type="ECO:0000256" key="3">
    <source>
        <dbReference type="ARBA" id="ARBA00022475"/>
    </source>
</evidence>